<dbReference type="SUPFAM" id="SSF52540">
    <property type="entry name" value="P-loop containing nucleoside triphosphate hydrolases"/>
    <property type="match status" value="1"/>
</dbReference>
<dbReference type="EMBL" id="VLLF01000003">
    <property type="protein sequence ID" value="TWI89458.1"/>
    <property type="molecule type" value="Genomic_DNA"/>
</dbReference>
<dbReference type="OrthoDB" id="9806149at2"/>
<dbReference type="Proteomes" id="UP000320593">
    <property type="component" value="Unassembled WGS sequence"/>
</dbReference>
<dbReference type="GO" id="GO:0016887">
    <property type="term" value="F:ATP hydrolysis activity"/>
    <property type="evidence" value="ECO:0007669"/>
    <property type="project" value="InterPro"/>
</dbReference>
<dbReference type="InterPro" id="IPR003439">
    <property type="entry name" value="ABC_transporter-like_ATP-bd"/>
</dbReference>
<evidence type="ECO:0000259" key="5">
    <source>
        <dbReference type="PROSITE" id="PS50893"/>
    </source>
</evidence>
<evidence type="ECO:0000313" key="7">
    <source>
        <dbReference type="Proteomes" id="UP000320593"/>
    </source>
</evidence>
<dbReference type="RefSeq" id="WP_145342093.1">
    <property type="nucleotide sequence ID" value="NZ_SMLY01000063.1"/>
</dbReference>
<evidence type="ECO:0000256" key="3">
    <source>
        <dbReference type="ARBA" id="ARBA00022741"/>
    </source>
</evidence>
<evidence type="ECO:0000313" key="6">
    <source>
        <dbReference type="EMBL" id="TWI89458.1"/>
    </source>
</evidence>
<dbReference type="PROSITE" id="PS50893">
    <property type="entry name" value="ABC_TRANSPORTER_2"/>
    <property type="match status" value="1"/>
</dbReference>
<dbReference type="GO" id="GO:0005524">
    <property type="term" value="F:ATP binding"/>
    <property type="evidence" value="ECO:0007669"/>
    <property type="project" value="UniProtKB-KW"/>
</dbReference>
<gene>
    <name evidence="6" type="ORF">JM93_01661</name>
</gene>
<proteinExistence type="inferred from homology"/>
<dbReference type="InterPro" id="IPR003593">
    <property type="entry name" value="AAA+_ATPase"/>
</dbReference>
<comment type="similarity">
    <text evidence="1">Belongs to the ABC transporter superfamily.</text>
</comment>
<protein>
    <submittedName>
        <fullName evidence="6">Amino acid/amide ABC transporter ATP-binding protein 1, HAAT family (TC 3.A.1.4.-)</fullName>
    </submittedName>
</protein>
<dbReference type="InterPro" id="IPR051120">
    <property type="entry name" value="ABC_AA/LPS_Transport"/>
</dbReference>
<feature type="domain" description="ABC transporter" evidence="5">
    <location>
        <begin position="10"/>
        <end position="251"/>
    </location>
</feature>
<dbReference type="Gene3D" id="3.40.50.300">
    <property type="entry name" value="P-loop containing nucleotide triphosphate hydrolases"/>
    <property type="match status" value="1"/>
</dbReference>
<dbReference type="GO" id="GO:0005886">
    <property type="term" value="C:plasma membrane"/>
    <property type="evidence" value="ECO:0007669"/>
    <property type="project" value="TreeGrafter"/>
</dbReference>
<dbReference type="PANTHER" id="PTHR45772">
    <property type="entry name" value="CONSERVED COMPONENT OF ABC TRANSPORTER FOR NATURAL AMINO ACIDS-RELATED"/>
    <property type="match status" value="1"/>
</dbReference>
<dbReference type="SMART" id="SM00382">
    <property type="entry name" value="AAA"/>
    <property type="match status" value="1"/>
</dbReference>
<organism evidence="6 7">
    <name type="scientific">Roseibium hamelinense</name>
    <dbReference type="NCBI Taxonomy" id="150831"/>
    <lineage>
        <taxon>Bacteria</taxon>
        <taxon>Pseudomonadati</taxon>
        <taxon>Pseudomonadota</taxon>
        <taxon>Alphaproteobacteria</taxon>
        <taxon>Hyphomicrobiales</taxon>
        <taxon>Stappiaceae</taxon>
        <taxon>Roseibium</taxon>
    </lineage>
</organism>
<evidence type="ECO:0000256" key="4">
    <source>
        <dbReference type="ARBA" id="ARBA00022840"/>
    </source>
</evidence>
<sequence length="255" mass="26947">MTVSEAAPILELQGLNKSYGALHVTKDVSLTVRRGEIHALIGPNGAGKTTLIGQISGSIAPNSGAIVFAGEDVSSLGVAQRARKGLGRSFQITAILPAFSVLENVALAVQAKDGHSFRFFKRASSDAELNNRAKVYLEMVGMTARAGLRAGDLSHGEKRVLEVAIALAGGPKLMLLDEPMAGTGPEETERLVTVLHGLKAKIPMLLIEHDMSAVFQLADRISVLVYGEIIASGAPEDIRRDPAVREAYLGGESDL</sequence>
<accession>A0A562T8C8</accession>
<dbReference type="Pfam" id="PF12399">
    <property type="entry name" value="BCA_ABC_TP_C"/>
    <property type="match status" value="1"/>
</dbReference>
<keyword evidence="3" id="KW-0547">Nucleotide-binding</keyword>
<comment type="caution">
    <text evidence="6">The sequence shown here is derived from an EMBL/GenBank/DDBJ whole genome shotgun (WGS) entry which is preliminary data.</text>
</comment>
<evidence type="ECO:0000256" key="1">
    <source>
        <dbReference type="ARBA" id="ARBA00005417"/>
    </source>
</evidence>
<dbReference type="PROSITE" id="PS00211">
    <property type="entry name" value="ABC_TRANSPORTER_1"/>
    <property type="match status" value="1"/>
</dbReference>
<dbReference type="PANTHER" id="PTHR45772:SF2">
    <property type="entry name" value="ABC TRANSPORTER ATP-BINDING PROTEIN"/>
    <property type="match status" value="1"/>
</dbReference>
<dbReference type="InterPro" id="IPR017871">
    <property type="entry name" value="ABC_transporter-like_CS"/>
</dbReference>
<keyword evidence="2" id="KW-0813">Transport</keyword>
<name>A0A562T8C8_9HYPH</name>
<reference evidence="6 7" key="1">
    <citation type="submission" date="2019-07" db="EMBL/GenBank/DDBJ databases">
        <title>Genomic Encyclopedia of Archaeal and Bacterial Type Strains, Phase II (KMG-II): from individual species to whole genera.</title>
        <authorList>
            <person name="Goeker M."/>
        </authorList>
    </citation>
    <scope>NUCLEOTIDE SEQUENCE [LARGE SCALE GENOMIC DNA]</scope>
    <source>
        <strain evidence="6 7">ATCC BAA-252</strain>
    </source>
</reference>
<keyword evidence="7" id="KW-1185">Reference proteome</keyword>
<dbReference type="CDD" id="cd03219">
    <property type="entry name" value="ABC_Mj1267_LivG_branched"/>
    <property type="match status" value="1"/>
</dbReference>
<dbReference type="AlphaFoldDB" id="A0A562T8C8"/>
<evidence type="ECO:0000256" key="2">
    <source>
        <dbReference type="ARBA" id="ARBA00022448"/>
    </source>
</evidence>
<dbReference type="InterPro" id="IPR032823">
    <property type="entry name" value="BCA_ABC_TP_C"/>
</dbReference>
<keyword evidence="4 6" id="KW-0067">ATP-binding</keyword>
<dbReference type="Pfam" id="PF00005">
    <property type="entry name" value="ABC_tran"/>
    <property type="match status" value="1"/>
</dbReference>
<dbReference type="InterPro" id="IPR027417">
    <property type="entry name" value="P-loop_NTPase"/>
</dbReference>